<accession>A0A166PSV1</accession>
<dbReference type="Proteomes" id="UP000076552">
    <property type="component" value="Unassembled WGS sequence"/>
</dbReference>
<evidence type="ECO:0000313" key="2">
    <source>
        <dbReference type="EMBL" id="KZL67129.1"/>
    </source>
</evidence>
<feature type="chain" id="PRO_5007878389" evidence="1">
    <location>
        <begin position="19"/>
        <end position="99"/>
    </location>
</feature>
<sequence length="99" mass="10845">MYSKSFLVQFGFFTVSLSSQLPGSGWKAANFQKTCGSWGDFDKSCTSCSLDRSTEVPTKYESLHLSYNTLGQVVGNWDGQLCCGVDDYNCGKTSQSPPM</sequence>
<dbReference type="EMBL" id="LFIV01000154">
    <property type="protein sequence ID" value="KZL67129.1"/>
    <property type="molecule type" value="Genomic_DNA"/>
</dbReference>
<feature type="signal peptide" evidence="1">
    <location>
        <begin position="1"/>
        <end position="18"/>
    </location>
</feature>
<proteinExistence type="predicted"/>
<dbReference type="AlphaFoldDB" id="A0A166PSV1"/>
<comment type="caution">
    <text evidence="2">The sequence shown here is derived from an EMBL/GenBank/DDBJ whole genome shotgun (WGS) entry which is preliminary data.</text>
</comment>
<evidence type="ECO:0000313" key="3">
    <source>
        <dbReference type="Proteomes" id="UP000076552"/>
    </source>
</evidence>
<evidence type="ECO:0000256" key="1">
    <source>
        <dbReference type="SAM" id="SignalP"/>
    </source>
</evidence>
<organism evidence="2 3">
    <name type="scientific">Colletotrichum tofieldiae</name>
    <dbReference type="NCBI Taxonomy" id="708197"/>
    <lineage>
        <taxon>Eukaryota</taxon>
        <taxon>Fungi</taxon>
        <taxon>Dikarya</taxon>
        <taxon>Ascomycota</taxon>
        <taxon>Pezizomycotina</taxon>
        <taxon>Sordariomycetes</taxon>
        <taxon>Hypocreomycetidae</taxon>
        <taxon>Glomerellales</taxon>
        <taxon>Glomerellaceae</taxon>
        <taxon>Colletotrichum</taxon>
        <taxon>Colletotrichum spaethianum species complex</taxon>
    </lineage>
</organism>
<keyword evidence="1" id="KW-0732">Signal</keyword>
<reference evidence="2 3" key="1">
    <citation type="submission" date="2015-06" db="EMBL/GenBank/DDBJ databases">
        <title>Survival trade-offs in plant roots during colonization by closely related pathogenic and mutualistic fungi.</title>
        <authorList>
            <person name="Hacquard S."/>
            <person name="Kracher B."/>
            <person name="Hiruma K."/>
            <person name="Weinman A."/>
            <person name="Muench P."/>
            <person name="Garrido Oter R."/>
            <person name="Ver Loren van Themaat E."/>
            <person name="Dallerey J.-F."/>
            <person name="Damm U."/>
            <person name="Henrissat B."/>
            <person name="Lespinet O."/>
            <person name="Thon M."/>
            <person name="Kemen E."/>
            <person name="McHardy A.C."/>
            <person name="Schulze-Lefert P."/>
            <person name="O'Connell R.J."/>
        </authorList>
    </citation>
    <scope>NUCLEOTIDE SEQUENCE [LARGE SCALE GENOMIC DNA]</scope>
    <source>
        <strain evidence="2 3">0861</strain>
    </source>
</reference>
<name>A0A166PSV1_9PEZI</name>
<protein>
    <submittedName>
        <fullName evidence="2">Uncharacterized protein</fullName>
    </submittedName>
</protein>
<gene>
    <name evidence="2" type="ORF">CT0861_03258</name>
</gene>
<keyword evidence="3" id="KW-1185">Reference proteome</keyword>